<accession>A0ABV0F6T8</accession>
<dbReference type="InterPro" id="IPR033752">
    <property type="entry name" value="MetA_family"/>
</dbReference>
<feature type="active site" description="Proton acceptor" evidence="7">
    <location>
        <position position="234"/>
    </location>
</feature>
<dbReference type="SUPFAM" id="SSF52317">
    <property type="entry name" value="Class I glutamine amidotransferase-like"/>
    <property type="match status" value="1"/>
</dbReference>
<feature type="binding site" evidence="7">
    <location>
        <position position="191"/>
    </location>
    <ligand>
        <name>substrate</name>
    </ligand>
</feature>
<dbReference type="Proteomes" id="UP001429357">
    <property type="component" value="Unassembled WGS sequence"/>
</dbReference>
<comment type="function">
    <text evidence="7">Transfers an acetyl group from acetyl-CoA to L-homoserine, forming acetyl-L-homoserine.</text>
</comment>
<evidence type="ECO:0000256" key="2">
    <source>
        <dbReference type="ARBA" id="ARBA00022605"/>
    </source>
</evidence>
<evidence type="ECO:0000256" key="5">
    <source>
        <dbReference type="ARBA" id="ARBA00023315"/>
    </source>
</evidence>
<dbReference type="InterPro" id="IPR029062">
    <property type="entry name" value="Class_I_gatase-like"/>
</dbReference>
<comment type="caution">
    <text evidence="7">Lacks conserved residue(s) required for the propagation of feature annotation.</text>
</comment>
<feature type="binding site" evidence="7">
    <location>
        <position position="248"/>
    </location>
    <ligand>
        <name>substrate</name>
    </ligand>
</feature>
<keyword evidence="9" id="KW-1185">Reference proteome</keyword>
<reference evidence="8" key="1">
    <citation type="submission" date="2016-06" db="EMBL/GenBank/DDBJ databases">
        <authorList>
            <person name="Van Tyne D."/>
        </authorList>
    </citation>
    <scope>NUCLEOTIDE SEQUENCE</scope>
    <source>
        <strain evidence="8">JM9A</strain>
    </source>
</reference>
<gene>
    <name evidence="7" type="primary">metAA</name>
    <name evidence="8" type="ORF">BAU18_002462</name>
</gene>
<keyword evidence="5 7" id="KW-0012">Acyltransferase</keyword>
<evidence type="ECO:0000256" key="6">
    <source>
        <dbReference type="ARBA" id="ARBA00049043"/>
    </source>
</evidence>
<organism evidence="8 9">
    <name type="scientific">Enterococcus diestrammenae</name>
    <dbReference type="NCBI Taxonomy" id="1155073"/>
    <lineage>
        <taxon>Bacteria</taxon>
        <taxon>Bacillati</taxon>
        <taxon>Bacillota</taxon>
        <taxon>Bacilli</taxon>
        <taxon>Lactobacillales</taxon>
        <taxon>Enterococcaceae</taxon>
        <taxon>Enterococcus</taxon>
    </lineage>
</organism>
<feature type="active site" evidence="7">
    <location>
        <position position="236"/>
    </location>
</feature>
<dbReference type="HAMAP" id="MF_00295">
    <property type="entry name" value="MetA_acyltransf"/>
    <property type="match status" value="1"/>
</dbReference>
<evidence type="ECO:0000256" key="4">
    <source>
        <dbReference type="ARBA" id="ARBA00023167"/>
    </source>
</evidence>
<dbReference type="Gene3D" id="3.40.50.880">
    <property type="match status" value="1"/>
</dbReference>
<feature type="binding site" evidence="7">
    <location>
        <position position="163"/>
    </location>
    <ligand>
        <name>substrate</name>
    </ligand>
</feature>
<dbReference type="PIRSF" id="PIRSF000450">
    <property type="entry name" value="H_ser_succinyltr"/>
    <property type="match status" value="1"/>
</dbReference>
<dbReference type="EC" id="2.3.1.31" evidence="7"/>
<evidence type="ECO:0000256" key="3">
    <source>
        <dbReference type="ARBA" id="ARBA00022679"/>
    </source>
</evidence>
<comment type="pathway">
    <text evidence="7">Amino-acid biosynthesis; L-methionine biosynthesis via de novo pathway; O-acetyl-L-homoserine from L-homoserine: step 1/1.</text>
</comment>
<dbReference type="InterPro" id="IPR005697">
    <property type="entry name" value="HST_MetA"/>
</dbReference>
<evidence type="ECO:0000313" key="9">
    <source>
        <dbReference type="Proteomes" id="UP001429357"/>
    </source>
</evidence>
<dbReference type="EMBL" id="MAEI02000001">
    <property type="protein sequence ID" value="MEO1782846.1"/>
    <property type="molecule type" value="Genomic_DNA"/>
</dbReference>
<protein>
    <recommendedName>
        <fullName evidence="7">Homoserine O-acetyltransferase</fullName>
        <shortName evidence="7">HAT</shortName>
        <ecNumber evidence="7">2.3.1.31</ecNumber>
    </recommendedName>
    <alternativeName>
        <fullName evidence="7">Homoserine transacetylase</fullName>
        <shortName evidence="7">HTA</shortName>
    </alternativeName>
</protein>
<comment type="subcellular location">
    <subcellularLocation>
        <location evidence="7">Cytoplasm</location>
    </subcellularLocation>
</comment>
<keyword evidence="2 7" id="KW-0028">Amino-acid biosynthesis</keyword>
<feature type="site" description="Important for acyl-CoA specificity" evidence="7">
    <location>
        <position position="111"/>
    </location>
</feature>
<evidence type="ECO:0000256" key="1">
    <source>
        <dbReference type="ARBA" id="ARBA00022490"/>
    </source>
</evidence>
<proteinExistence type="inferred from homology"/>
<keyword evidence="1 7" id="KW-0963">Cytoplasm</keyword>
<dbReference type="NCBIfam" id="TIGR01001">
    <property type="entry name" value="metA"/>
    <property type="match status" value="1"/>
</dbReference>
<dbReference type="PANTHER" id="PTHR20919:SF0">
    <property type="entry name" value="HOMOSERINE O-SUCCINYLTRANSFERASE"/>
    <property type="match status" value="1"/>
</dbReference>
<evidence type="ECO:0000256" key="7">
    <source>
        <dbReference type="HAMAP-Rule" id="MF_00295"/>
    </source>
</evidence>
<dbReference type="Pfam" id="PF04204">
    <property type="entry name" value="HTS"/>
    <property type="match status" value="1"/>
</dbReference>
<comment type="catalytic activity">
    <reaction evidence="6 7">
        <text>L-homoserine + acetyl-CoA = O-acetyl-L-homoserine + CoA</text>
        <dbReference type="Rhea" id="RHEA:13701"/>
        <dbReference type="ChEBI" id="CHEBI:57287"/>
        <dbReference type="ChEBI" id="CHEBI:57288"/>
        <dbReference type="ChEBI" id="CHEBI:57476"/>
        <dbReference type="ChEBI" id="CHEBI:57716"/>
        <dbReference type="EC" id="2.3.1.31"/>
    </reaction>
</comment>
<name>A0ABV0F6T8_9ENTE</name>
<keyword evidence="4 7" id="KW-0486">Methionine biosynthesis</keyword>
<dbReference type="RefSeq" id="WP_161870144.1">
    <property type="nucleotide sequence ID" value="NZ_MAEI02000001.1"/>
</dbReference>
<dbReference type="PANTHER" id="PTHR20919">
    <property type="entry name" value="HOMOSERINE O-SUCCINYLTRANSFERASE"/>
    <property type="match status" value="1"/>
</dbReference>
<comment type="similarity">
    <text evidence="7">Belongs to the MetA family.</text>
</comment>
<feature type="site" description="Important for substrate specificity" evidence="7">
    <location>
        <position position="191"/>
    </location>
</feature>
<sequence>MPIKLTEGFPAKVILEKENIFALDSKRARSQDIRPLRLVILNLMPTKIDTEIQLLRLISQSPLQIDVDFLRIATHEHKNTSLHHLNKFYLTFPEITQKRYDALIVTGAPVEQLAFEEVDYWQELTTIFDWAQEHTTSRLHICWGAQAALYHYHQVAKVPYEKKLFGIFANKAVGHHRLTRGFDDYFYTPQSRYTGIDERALAGCSQLMTIARNPEIGGTMFVSRDHREVYVLGHFEYSTETLKKEYQRDVARGLATEIPENYFQYNYPTDAIKNTWRGHAYLFFHNWLNDIYQVTPYEIEKIGSVLLLPKQADH</sequence>
<reference evidence="8" key="2">
    <citation type="submission" date="2024-02" db="EMBL/GenBank/DDBJ databases">
        <title>The Genome Sequence of Enterococcus diestrammenae JM9A.</title>
        <authorList>
            <person name="Earl A."/>
            <person name="Manson A."/>
            <person name="Gilmore M."/>
            <person name="Sanders J."/>
            <person name="Shea T."/>
            <person name="Howe W."/>
            <person name="Livny J."/>
            <person name="Cuomo C."/>
            <person name="Neafsey D."/>
            <person name="Birren B."/>
        </authorList>
    </citation>
    <scope>NUCLEOTIDE SEQUENCE</scope>
    <source>
        <strain evidence="8">JM9A</strain>
    </source>
</reference>
<dbReference type="CDD" id="cd03131">
    <property type="entry name" value="GATase1_HTS"/>
    <property type="match status" value="1"/>
</dbReference>
<evidence type="ECO:0000313" key="8">
    <source>
        <dbReference type="EMBL" id="MEO1782846.1"/>
    </source>
</evidence>
<keyword evidence="3 7" id="KW-0808">Transferase</keyword>
<feature type="active site" description="Acyl-thioester intermediate" evidence="7">
    <location>
        <position position="142"/>
    </location>
</feature>
<comment type="caution">
    <text evidence="8">The sequence shown here is derived from an EMBL/GenBank/DDBJ whole genome shotgun (WGS) entry which is preliminary data.</text>
</comment>